<sequence length="544" mass="63036">MVFDSFKDINEIENSFCMKITGWSKKDFSRFCSFIISLNDTGGRAKEQIVALYRYWLRKGVDQTSLSMMFNNNTSQNKISHYLSQARVAIYKDFVPYFLGSKKGKSFFLAHKTATIVELHEMKKDVIVIIVDGTYCRCEKSSNNQFQYVTYSEQKKDSLIKPFLVCCPDGWIIDCYGPFKANNNDAKIFDYILTNDIDLSNILEKDKTTILLDRGINNYFNLLIELKFKAKIPTCKQLENKTESNSDQEETKQLTIKQTTESRLVTKCRYIIERINGMLKNFKSLDNIRNTQIGHIQIDYRIACAMLNFTHIPCVSDGDYSQQVAEKMKIRAEITENRLEFLLNKPLNTKPIQAVEHETIIDFPELTEDVLKNDIFFGSFQFKESFSYFEDLTKGNKAFLVSNDLLKKKENIDLDAEYPNSKIVVLEVPSRHRRSEKNKLSKKDKKLNRATTFKNSYKVFIHYIQKGCGPEAILGYICNCMSGRKILWSCVHVAAAITYLGFAKNKNFKIKGQRLKEVFKDTKEGKKPNDTKYDFDREPSNSVK</sequence>
<dbReference type="Proteomes" id="UP000663879">
    <property type="component" value="Unassembled WGS sequence"/>
</dbReference>
<evidence type="ECO:0000256" key="3">
    <source>
        <dbReference type="SAM" id="MobiDB-lite"/>
    </source>
</evidence>
<name>A0A814HI54_9BILA</name>
<dbReference type="EMBL" id="CAJNOC010004122">
    <property type="protein sequence ID" value="CAF1010307.1"/>
    <property type="molecule type" value="Genomic_DNA"/>
</dbReference>
<accession>A0A814HI54</accession>
<keyword evidence="6" id="KW-1185">Reference proteome</keyword>
<dbReference type="OrthoDB" id="10049726at2759"/>
<feature type="region of interest" description="Disordered" evidence="3">
    <location>
        <begin position="521"/>
        <end position="544"/>
    </location>
</feature>
<comment type="cofactor">
    <cofactor evidence="1">
        <name>a divalent metal cation</name>
        <dbReference type="ChEBI" id="CHEBI:60240"/>
    </cofactor>
</comment>
<protein>
    <recommendedName>
        <fullName evidence="4">DDE Tnp4 domain-containing protein</fullName>
    </recommendedName>
</protein>
<evidence type="ECO:0000313" key="5">
    <source>
        <dbReference type="EMBL" id="CAF1010307.1"/>
    </source>
</evidence>
<evidence type="ECO:0000256" key="1">
    <source>
        <dbReference type="ARBA" id="ARBA00001968"/>
    </source>
</evidence>
<evidence type="ECO:0000259" key="4">
    <source>
        <dbReference type="Pfam" id="PF13359"/>
    </source>
</evidence>
<evidence type="ECO:0000313" key="6">
    <source>
        <dbReference type="Proteomes" id="UP000663879"/>
    </source>
</evidence>
<proteinExistence type="predicted"/>
<gene>
    <name evidence="5" type="ORF">OXX778_LOCUS16858</name>
</gene>
<feature type="domain" description="DDE Tnp4" evidence="4">
    <location>
        <begin position="131"/>
        <end position="307"/>
    </location>
</feature>
<dbReference type="AlphaFoldDB" id="A0A814HI54"/>
<reference evidence="5" key="1">
    <citation type="submission" date="2021-02" db="EMBL/GenBank/DDBJ databases">
        <authorList>
            <person name="Nowell W R."/>
        </authorList>
    </citation>
    <scope>NUCLEOTIDE SEQUENCE</scope>
    <source>
        <strain evidence="5">Ploen Becks lab</strain>
    </source>
</reference>
<dbReference type="Pfam" id="PF13359">
    <property type="entry name" value="DDE_Tnp_4"/>
    <property type="match status" value="1"/>
</dbReference>
<dbReference type="InterPro" id="IPR027806">
    <property type="entry name" value="HARBI1_dom"/>
</dbReference>
<comment type="caution">
    <text evidence="5">The sequence shown here is derived from an EMBL/GenBank/DDBJ whole genome shotgun (WGS) entry which is preliminary data.</text>
</comment>
<dbReference type="GO" id="GO:0046872">
    <property type="term" value="F:metal ion binding"/>
    <property type="evidence" value="ECO:0007669"/>
    <property type="project" value="UniProtKB-KW"/>
</dbReference>
<organism evidence="5 6">
    <name type="scientific">Brachionus calyciflorus</name>
    <dbReference type="NCBI Taxonomy" id="104777"/>
    <lineage>
        <taxon>Eukaryota</taxon>
        <taxon>Metazoa</taxon>
        <taxon>Spiralia</taxon>
        <taxon>Gnathifera</taxon>
        <taxon>Rotifera</taxon>
        <taxon>Eurotatoria</taxon>
        <taxon>Monogononta</taxon>
        <taxon>Pseudotrocha</taxon>
        <taxon>Ploima</taxon>
        <taxon>Brachionidae</taxon>
        <taxon>Brachionus</taxon>
    </lineage>
</organism>
<evidence type="ECO:0000256" key="2">
    <source>
        <dbReference type="ARBA" id="ARBA00022723"/>
    </source>
</evidence>
<keyword evidence="2" id="KW-0479">Metal-binding</keyword>